<evidence type="ECO:0000313" key="7">
    <source>
        <dbReference type="EMBL" id="MBO1928251.1"/>
    </source>
</evidence>
<dbReference type="Proteomes" id="UP000664835">
    <property type="component" value="Unassembled WGS sequence"/>
</dbReference>
<evidence type="ECO:0000256" key="4">
    <source>
        <dbReference type="ARBA" id="ARBA00023284"/>
    </source>
</evidence>
<keyword evidence="3" id="KW-1015">Disulfide bond</keyword>
<evidence type="ECO:0000256" key="2">
    <source>
        <dbReference type="ARBA" id="ARBA00022982"/>
    </source>
</evidence>
<dbReference type="InterPro" id="IPR017937">
    <property type="entry name" value="Thioredoxin_CS"/>
</dbReference>
<dbReference type="PROSITE" id="PS50005">
    <property type="entry name" value="TPR"/>
    <property type="match status" value="1"/>
</dbReference>
<keyword evidence="5" id="KW-0802">TPR repeat</keyword>
<dbReference type="RefSeq" id="WP_208150866.1">
    <property type="nucleotide sequence ID" value="NZ_JAGETV010000032.1"/>
</dbReference>
<organism evidence="7 8">
    <name type="scientific">Thiomicrorhabdus marina</name>
    <dbReference type="NCBI Taxonomy" id="2818442"/>
    <lineage>
        <taxon>Bacteria</taxon>
        <taxon>Pseudomonadati</taxon>
        <taxon>Pseudomonadota</taxon>
        <taxon>Gammaproteobacteria</taxon>
        <taxon>Thiotrichales</taxon>
        <taxon>Piscirickettsiaceae</taxon>
        <taxon>Thiomicrorhabdus</taxon>
    </lineage>
</organism>
<evidence type="ECO:0000256" key="1">
    <source>
        <dbReference type="ARBA" id="ARBA00022448"/>
    </source>
</evidence>
<dbReference type="Pfam" id="PF00085">
    <property type="entry name" value="Thioredoxin"/>
    <property type="match status" value="1"/>
</dbReference>
<evidence type="ECO:0000259" key="6">
    <source>
        <dbReference type="PROSITE" id="PS51352"/>
    </source>
</evidence>
<comment type="caution">
    <text evidence="7">The sequence shown here is derived from an EMBL/GenBank/DDBJ whole genome shotgun (WGS) entry which is preliminary data.</text>
</comment>
<dbReference type="Gene3D" id="1.25.40.10">
    <property type="entry name" value="Tetratricopeptide repeat domain"/>
    <property type="match status" value="2"/>
</dbReference>
<dbReference type="Pfam" id="PF14561">
    <property type="entry name" value="TPR_20"/>
    <property type="match status" value="1"/>
</dbReference>
<dbReference type="InterPro" id="IPR036249">
    <property type="entry name" value="Thioredoxin-like_sf"/>
</dbReference>
<keyword evidence="2" id="KW-0249">Electron transport</keyword>
<keyword evidence="1" id="KW-0813">Transport</keyword>
<dbReference type="EMBL" id="JAGETV010000032">
    <property type="protein sequence ID" value="MBO1928251.1"/>
    <property type="molecule type" value="Genomic_DNA"/>
</dbReference>
<dbReference type="CDD" id="cd02947">
    <property type="entry name" value="TRX_family"/>
    <property type="match status" value="1"/>
</dbReference>
<dbReference type="Pfam" id="PF14559">
    <property type="entry name" value="TPR_19"/>
    <property type="match status" value="1"/>
</dbReference>
<evidence type="ECO:0000256" key="5">
    <source>
        <dbReference type="PROSITE-ProRule" id="PRU00339"/>
    </source>
</evidence>
<dbReference type="PANTHER" id="PTHR45663:SF11">
    <property type="entry name" value="GEO12009P1"/>
    <property type="match status" value="1"/>
</dbReference>
<gene>
    <name evidence="7" type="ORF">J3998_11775</name>
</gene>
<accession>A0ABS3Q7M1</accession>
<name>A0ABS3Q7M1_9GAMM</name>
<dbReference type="SUPFAM" id="SSF48452">
    <property type="entry name" value="TPR-like"/>
    <property type="match status" value="1"/>
</dbReference>
<proteinExistence type="predicted"/>
<keyword evidence="8" id="KW-1185">Reference proteome</keyword>
<dbReference type="PROSITE" id="PS00194">
    <property type="entry name" value="THIOREDOXIN_1"/>
    <property type="match status" value="1"/>
</dbReference>
<dbReference type="InterPro" id="IPR013766">
    <property type="entry name" value="Thioredoxin_domain"/>
</dbReference>
<dbReference type="InterPro" id="IPR019734">
    <property type="entry name" value="TPR_rpt"/>
</dbReference>
<evidence type="ECO:0000313" key="8">
    <source>
        <dbReference type="Proteomes" id="UP000664835"/>
    </source>
</evidence>
<feature type="repeat" description="TPR" evidence="5">
    <location>
        <begin position="115"/>
        <end position="148"/>
    </location>
</feature>
<reference evidence="7 8" key="1">
    <citation type="submission" date="2021-03" db="EMBL/GenBank/DDBJ databases">
        <title>Thiomicrorhabdus sp.nov.,novel sulfur-oxidizing bacteria isolated from coastal sediment.</title>
        <authorList>
            <person name="Liu X."/>
        </authorList>
    </citation>
    <scope>NUCLEOTIDE SEQUENCE [LARGE SCALE GENOMIC DNA]</scope>
    <source>
        <strain evidence="7 8">6S2-11</strain>
    </source>
</reference>
<dbReference type="Gene3D" id="3.40.30.10">
    <property type="entry name" value="Glutaredoxin"/>
    <property type="match status" value="1"/>
</dbReference>
<dbReference type="PANTHER" id="PTHR45663">
    <property type="entry name" value="GEO12009P1"/>
    <property type="match status" value="1"/>
</dbReference>
<feature type="domain" description="Thioredoxin" evidence="6">
    <location>
        <begin position="1"/>
        <end position="111"/>
    </location>
</feature>
<dbReference type="InterPro" id="IPR011990">
    <property type="entry name" value="TPR-like_helical_dom_sf"/>
</dbReference>
<dbReference type="SUPFAM" id="SSF52833">
    <property type="entry name" value="Thioredoxin-like"/>
    <property type="match status" value="1"/>
</dbReference>
<sequence length="287" mass="32618">MQANIIDVTLENFQTTVIENSDKLPVLVDFWAPWCAPCKQVMPILEKLAKTHKDRFILAKVNTEEQQQLSEHFHIQSLPTFKICYQGKIVDSLEGVQTPAAFLAALEKYMPTDESENLRQKALVDIQLGNYESALAQLVEASQLNPNNFNIHLTIVKVYLAQGEISKALELAQRLPEDIQQAPEIKALLTHSKYIELAAEMPPLDTVNQQLASNSNNAEMLYALAIYQLAGNQTEQAMQSLLKLFTIQRDFNDDIARKTLLELFDSLKEVETELVNSYRRKLQNLLF</sequence>
<keyword evidence="4" id="KW-0676">Redox-active center</keyword>
<dbReference type="PROSITE" id="PS51352">
    <property type="entry name" value="THIOREDOXIN_2"/>
    <property type="match status" value="1"/>
</dbReference>
<evidence type="ECO:0000256" key="3">
    <source>
        <dbReference type="ARBA" id="ARBA00023157"/>
    </source>
</evidence>
<protein>
    <submittedName>
        <fullName evidence="7">Tetratricopeptide repeat protein</fullName>
    </submittedName>
</protein>